<keyword evidence="1" id="KW-0560">Oxidoreductase</keyword>
<evidence type="ECO:0000256" key="1">
    <source>
        <dbReference type="ARBA" id="ARBA00023002"/>
    </source>
</evidence>
<evidence type="ECO:0000256" key="2">
    <source>
        <dbReference type="SAM" id="MobiDB-lite"/>
    </source>
</evidence>
<dbReference type="InterPro" id="IPR016161">
    <property type="entry name" value="Ald_DH/histidinol_DH"/>
</dbReference>
<evidence type="ECO:0000313" key="5">
    <source>
        <dbReference type="Proteomes" id="UP000604475"/>
    </source>
</evidence>
<feature type="region of interest" description="Disordered" evidence="2">
    <location>
        <begin position="477"/>
        <end position="500"/>
    </location>
</feature>
<dbReference type="AlphaFoldDB" id="A0A937ULV5"/>
<reference evidence="4" key="1">
    <citation type="submission" date="2020-12" db="EMBL/GenBank/DDBJ databases">
        <title>Genomic characterization of non-nitrogen-fixing Frankia strains.</title>
        <authorList>
            <person name="Carlos-Shanley C."/>
            <person name="Guerra T."/>
            <person name="Hahn D."/>
        </authorList>
    </citation>
    <scope>NUCLEOTIDE SEQUENCE</scope>
    <source>
        <strain evidence="4">CN6</strain>
    </source>
</reference>
<feature type="compositionally biased region" description="Acidic residues" evidence="2">
    <location>
        <begin position="485"/>
        <end position="500"/>
    </location>
</feature>
<dbReference type="PANTHER" id="PTHR11699">
    <property type="entry name" value="ALDEHYDE DEHYDROGENASE-RELATED"/>
    <property type="match status" value="1"/>
</dbReference>
<dbReference type="Gene3D" id="3.40.605.10">
    <property type="entry name" value="Aldehyde Dehydrogenase, Chain A, domain 1"/>
    <property type="match status" value="1"/>
</dbReference>
<gene>
    <name evidence="4" type="ORF">I7412_04420</name>
</gene>
<dbReference type="Gene3D" id="3.40.309.10">
    <property type="entry name" value="Aldehyde Dehydrogenase, Chain A, domain 2"/>
    <property type="match status" value="1"/>
</dbReference>
<dbReference type="InterPro" id="IPR016162">
    <property type="entry name" value="Ald_DH_N"/>
</dbReference>
<dbReference type="EMBL" id="JAEACQ010000133">
    <property type="protein sequence ID" value="MBL7626428.1"/>
    <property type="molecule type" value="Genomic_DNA"/>
</dbReference>
<evidence type="ECO:0000313" key="4">
    <source>
        <dbReference type="EMBL" id="MBL7626428.1"/>
    </source>
</evidence>
<organism evidence="4 5">
    <name type="scientific">Frankia nepalensis</name>
    <dbReference type="NCBI Taxonomy" id="1836974"/>
    <lineage>
        <taxon>Bacteria</taxon>
        <taxon>Bacillati</taxon>
        <taxon>Actinomycetota</taxon>
        <taxon>Actinomycetes</taxon>
        <taxon>Frankiales</taxon>
        <taxon>Frankiaceae</taxon>
        <taxon>Frankia</taxon>
    </lineage>
</organism>
<name>A0A937ULV5_9ACTN</name>
<dbReference type="InterPro" id="IPR015590">
    <property type="entry name" value="Aldehyde_DH_dom"/>
</dbReference>
<evidence type="ECO:0000259" key="3">
    <source>
        <dbReference type="Pfam" id="PF00171"/>
    </source>
</evidence>
<protein>
    <submittedName>
        <fullName evidence="4">Aldehyde dehydrogenase family protein</fullName>
    </submittedName>
</protein>
<sequence length="500" mass="52731">MERRMTGGEGVALRDRLAPGDGLHAQAAQAAPAALGVLLARSRAAGESTEHWDQARVDQVVRAVGRACYRDELVRTVSAQVVAGTRMGTTEDLVKLHRLRVLGTMRDLHGQRTVGVIARDDERRTLTWAKPLGVVALVTPATAPCTALATSVLSLLKTRNSVILSAHPATAEPLARMVEAVRHALREVDADEDLVQLVVGADREGSRELMRAADFVVATGGAGTVARAYVSGTPAVSSGPGNATAVVDEYADVATAADLINTGASFNNGTSCSSESNALVDARVFDAFRERLEAGGALLLSDEDARRLERLLWPDGRLARHLVGRGAVEIARACGLAVPAGRRVTTLVATAVAAEPGRPLFTEKLAPVLTIAPYHAFDAAVRDVQEILDHSGRGHSCALHTGHGPVAEARVDLLARAAKACRVLVNQSTMGNAGSFSNGMEFTSVVSTGTWGGCGVSENVSWRHLYNRTTVSYPTPTQVPSAAELFDDPDLPDTLETEGD</sequence>
<dbReference type="Proteomes" id="UP000604475">
    <property type="component" value="Unassembled WGS sequence"/>
</dbReference>
<dbReference type="SUPFAM" id="SSF53720">
    <property type="entry name" value="ALDH-like"/>
    <property type="match status" value="1"/>
</dbReference>
<accession>A0A937ULV5</accession>
<dbReference type="Pfam" id="PF00171">
    <property type="entry name" value="Aldedh"/>
    <property type="match status" value="1"/>
</dbReference>
<dbReference type="InterPro" id="IPR016163">
    <property type="entry name" value="Ald_DH_C"/>
</dbReference>
<proteinExistence type="predicted"/>
<dbReference type="GO" id="GO:0016620">
    <property type="term" value="F:oxidoreductase activity, acting on the aldehyde or oxo group of donors, NAD or NADP as acceptor"/>
    <property type="evidence" value="ECO:0007669"/>
    <property type="project" value="InterPro"/>
</dbReference>
<comment type="caution">
    <text evidence="4">The sequence shown here is derived from an EMBL/GenBank/DDBJ whole genome shotgun (WGS) entry which is preliminary data.</text>
</comment>
<keyword evidence="5" id="KW-1185">Reference proteome</keyword>
<feature type="domain" description="Aldehyde dehydrogenase" evidence="3">
    <location>
        <begin position="102"/>
        <end position="294"/>
    </location>
</feature>